<dbReference type="OMA" id="DPKCHAG"/>
<evidence type="ECO:0000259" key="10">
    <source>
        <dbReference type="PROSITE" id="PS50026"/>
    </source>
</evidence>
<proteinExistence type="predicted"/>
<dbReference type="OrthoDB" id="5819564at2759"/>
<dbReference type="InterPro" id="IPR001881">
    <property type="entry name" value="EGF-like_Ca-bd_dom"/>
</dbReference>
<feature type="domain" description="EGF-like" evidence="10">
    <location>
        <begin position="2187"/>
        <end position="2226"/>
    </location>
</feature>
<dbReference type="FunFam" id="2.10.25.10:FF:000014">
    <property type="entry name" value="Latent-transforming growth factor beta-binding protein 3"/>
    <property type="match status" value="2"/>
</dbReference>
<dbReference type="SMART" id="SM00179">
    <property type="entry name" value="EGF_CA"/>
    <property type="match status" value="37"/>
</dbReference>
<comment type="caution">
    <text evidence="11">The sequence shown here is derived from an EMBL/GenBank/DDBJ whole genome shotgun (WGS) entry which is preliminary data.</text>
</comment>
<feature type="domain" description="EGF-like" evidence="10">
    <location>
        <begin position="727"/>
        <end position="774"/>
    </location>
</feature>
<keyword evidence="3 9" id="KW-0245">EGF-like domain</keyword>
<evidence type="ECO:0000256" key="3">
    <source>
        <dbReference type="ARBA" id="ARBA00022536"/>
    </source>
</evidence>
<dbReference type="PANTHER" id="PTHR24039:SF28">
    <property type="entry name" value="EGF-LIKE DOMAIN-CONTAINING PROTEIN"/>
    <property type="match status" value="1"/>
</dbReference>
<organism evidence="11 12">
    <name type="scientific">Toxocara canis</name>
    <name type="common">Canine roundworm</name>
    <dbReference type="NCBI Taxonomy" id="6265"/>
    <lineage>
        <taxon>Eukaryota</taxon>
        <taxon>Metazoa</taxon>
        <taxon>Ecdysozoa</taxon>
        <taxon>Nematoda</taxon>
        <taxon>Chromadorea</taxon>
        <taxon>Rhabditida</taxon>
        <taxon>Spirurina</taxon>
        <taxon>Ascaridomorpha</taxon>
        <taxon>Ascaridoidea</taxon>
        <taxon>Toxocaridae</taxon>
        <taxon>Toxocara</taxon>
    </lineage>
</organism>
<dbReference type="CDD" id="cd00054">
    <property type="entry name" value="EGF_CA"/>
    <property type="match status" value="12"/>
</dbReference>
<dbReference type="Pfam" id="PF07645">
    <property type="entry name" value="EGF_CA"/>
    <property type="match status" value="26"/>
</dbReference>
<feature type="domain" description="EGF-like" evidence="10">
    <location>
        <begin position="1709"/>
        <end position="1757"/>
    </location>
</feature>
<feature type="domain" description="EGF-like" evidence="10">
    <location>
        <begin position="260"/>
        <end position="297"/>
    </location>
</feature>
<dbReference type="InterPro" id="IPR000152">
    <property type="entry name" value="EGF-type_Asp/Asn_hydroxyl_site"/>
</dbReference>
<dbReference type="SUPFAM" id="SSF57196">
    <property type="entry name" value="EGF/Laminin"/>
    <property type="match status" value="6"/>
</dbReference>
<dbReference type="InterPro" id="IPR049883">
    <property type="entry name" value="NOTCH1_EGF-like"/>
</dbReference>
<feature type="domain" description="EGF-like" evidence="10">
    <location>
        <begin position="686"/>
        <end position="726"/>
    </location>
</feature>
<dbReference type="STRING" id="6265.A0A0B2VE47"/>
<feature type="domain" description="EGF-like" evidence="10">
    <location>
        <begin position="592"/>
        <end position="632"/>
    </location>
</feature>
<comment type="caution">
    <text evidence="9">Lacks conserved residue(s) required for the propagation of feature annotation.</text>
</comment>
<dbReference type="PROSITE" id="PS50026">
    <property type="entry name" value="EGF_3"/>
    <property type="match status" value="25"/>
</dbReference>
<feature type="domain" description="EGF-like" evidence="10">
    <location>
        <begin position="548"/>
        <end position="586"/>
    </location>
</feature>
<feature type="domain" description="EGF-like" evidence="10">
    <location>
        <begin position="641"/>
        <end position="680"/>
    </location>
</feature>
<dbReference type="InterPro" id="IPR018097">
    <property type="entry name" value="EGF_Ca-bd_CS"/>
</dbReference>
<dbReference type="PROSITE" id="PS01186">
    <property type="entry name" value="EGF_2"/>
    <property type="match status" value="15"/>
</dbReference>
<feature type="domain" description="EGF-like" evidence="10">
    <location>
        <begin position="1803"/>
        <end position="1841"/>
    </location>
</feature>
<feature type="disulfide bond" evidence="9">
    <location>
        <begin position="2197"/>
        <end position="2214"/>
    </location>
</feature>
<dbReference type="Proteomes" id="UP000031036">
    <property type="component" value="Unassembled WGS sequence"/>
</dbReference>
<feature type="domain" description="EGF-like" evidence="10">
    <location>
        <begin position="217"/>
        <end position="254"/>
    </location>
</feature>
<keyword evidence="12" id="KW-1185">Reference proteome</keyword>
<dbReference type="GO" id="GO:0005509">
    <property type="term" value="F:calcium ion binding"/>
    <property type="evidence" value="ECO:0007669"/>
    <property type="project" value="InterPro"/>
</dbReference>
<keyword evidence="7 9" id="KW-1015">Disulfide bond</keyword>
<feature type="domain" description="EGF-like" evidence="10">
    <location>
        <begin position="1848"/>
        <end position="1891"/>
    </location>
</feature>
<dbReference type="FunFam" id="2.10.25.10:FF:000038">
    <property type="entry name" value="Fibrillin 2"/>
    <property type="match status" value="9"/>
</dbReference>
<feature type="domain" description="EGF-like" evidence="10">
    <location>
        <begin position="775"/>
        <end position="818"/>
    </location>
</feature>
<dbReference type="GO" id="GO:0005576">
    <property type="term" value="C:extracellular region"/>
    <property type="evidence" value="ECO:0007669"/>
    <property type="project" value="UniProtKB-SubCell"/>
</dbReference>
<keyword evidence="4" id="KW-0732">Signal</keyword>
<feature type="domain" description="EGF-like" evidence="10">
    <location>
        <begin position="1576"/>
        <end position="1620"/>
    </location>
</feature>
<feature type="disulfide bond" evidence="9">
    <location>
        <begin position="1902"/>
        <end position="1919"/>
    </location>
</feature>
<evidence type="ECO:0000256" key="7">
    <source>
        <dbReference type="ARBA" id="ARBA00023157"/>
    </source>
</evidence>
<feature type="domain" description="EGF-like" evidence="10">
    <location>
        <begin position="1934"/>
        <end position="1976"/>
    </location>
</feature>
<evidence type="ECO:0000256" key="4">
    <source>
        <dbReference type="ARBA" id="ARBA00022729"/>
    </source>
</evidence>
<feature type="domain" description="EGF-like" evidence="10">
    <location>
        <begin position="1381"/>
        <end position="1427"/>
    </location>
</feature>
<evidence type="ECO:0000256" key="9">
    <source>
        <dbReference type="PROSITE-ProRule" id="PRU00076"/>
    </source>
</evidence>
<keyword evidence="6" id="KW-0106">Calcium</keyword>
<evidence type="ECO:0000313" key="11">
    <source>
        <dbReference type="EMBL" id="KHN79734.1"/>
    </source>
</evidence>
<dbReference type="PROSITE" id="PS00010">
    <property type="entry name" value="ASX_HYDROXYL"/>
    <property type="match status" value="25"/>
</dbReference>
<feature type="domain" description="EGF-like" evidence="10">
    <location>
        <begin position="2065"/>
        <end position="2105"/>
    </location>
</feature>
<dbReference type="SMART" id="SM00181">
    <property type="entry name" value="EGF"/>
    <property type="match status" value="45"/>
</dbReference>
<dbReference type="InterPro" id="IPR009030">
    <property type="entry name" value="Growth_fac_rcpt_cys_sf"/>
</dbReference>
<feature type="domain" description="EGF-like" evidence="10">
    <location>
        <begin position="1892"/>
        <end position="1931"/>
    </location>
</feature>
<dbReference type="EMBL" id="JPKZ01001872">
    <property type="protein sequence ID" value="KHN79734.1"/>
    <property type="molecule type" value="Genomic_DNA"/>
</dbReference>
<evidence type="ECO:0000256" key="6">
    <source>
        <dbReference type="ARBA" id="ARBA00022837"/>
    </source>
</evidence>
<name>A0A0B2VE47_TOXCA</name>
<evidence type="ECO:0000256" key="1">
    <source>
        <dbReference type="ARBA" id="ARBA00004613"/>
    </source>
</evidence>
<comment type="subcellular location">
    <subcellularLocation>
        <location evidence="1">Secreted</location>
    </subcellularLocation>
</comment>
<dbReference type="FunFam" id="2.10.25.10:FF:000005">
    <property type="entry name" value="Fibrillin 2"/>
    <property type="match status" value="2"/>
</dbReference>
<feature type="domain" description="EGF-like" evidence="10">
    <location>
        <begin position="819"/>
        <end position="866"/>
    </location>
</feature>
<evidence type="ECO:0000256" key="5">
    <source>
        <dbReference type="ARBA" id="ARBA00022737"/>
    </source>
</evidence>
<evidence type="ECO:0000313" key="12">
    <source>
        <dbReference type="Proteomes" id="UP000031036"/>
    </source>
</evidence>
<keyword evidence="5" id="KW-0677">Repeat</keyword>
<accession>A0A0B2VE47</accession>
<feature type="domain" description="EGF-like" evidence="10">
    <location>
        <begin position="1666"/>
        <end position="1708"/>
    </location>
</feature>
<evidence type="ECO:0000256" key="2">
    <source>
        <dbReference type="ARBA" id="ARBA00022525"/>
    </source>
</evidence>
<reference evidence="11 12" key="1">
    <citation type="submission" date="2014-11" db="EMBL/GenBank/DDBJ databases">
        <title>Genetic blueprint of the zoonotic pathogen Toxocara canis.</title>
        <authorList>
            <person name="Zhu X.-Q."/>
            <person name="Korhonen P.K."/>
            <person name="Cai H."/>
            <person name="Young N.D."/>
            <person name="Nejsum P."/>
            <person name="von Samson-Himmelstjerna G."/>
            <person name="Boag P.R."/>
            <person name="Tan P."/>
            <person name="Li Q."/>
            <person name="Min J."/>
            <person name="Yang Y."/>
            <person name="Wang X."/>
            <person name="Fang X."/>
            <person name="Hall R.S."/>
            <person name="Hofmann A."/>
            <person name="Sternberg P.W."/>
            <person name="Jex A.R."/>
            <person name="Gasser R.B."/>
        </authorList>
    </citation>
    <scope>NUCLEOTIDE SEQUENCE [LARGE SCALE GENOMIC DNA]</scope>
    <source>
        <strain evidence="11">PN_DK_2014</strain>
    </source>
</reference>
<dbReference type="SUPFAM" id="SSF57184">
    <property type="entry name" value="Growth factor receptor domain"/>
    <property type="match status" value="10"/>
</dbReference>
<dbReference type="PROSITE" id="PS01187">
    <property type="entry name" value="EGF_CA"/>
    <property type="match status" value="14"/>
</dbReference>
<feature type="domain" description="EGF-like" evidence="10">
    <location>
        <begin position="1438"/>
        <end position="1480"/>
    </location>
</feature>
<dbReference type="InterPro" id="IPR024731">
    <property type="entry name" value="NELL2-like_EGF"/>
</dbReference>
<sequence>MLNAIESRKLSEHQRRTCNRIETRMWVSRVNVMDSMVLVMASDAKFRVIVNITRKRSRNAEARTKSAELNRNPDSQYVNVQLDFNQISLRMAKQFACVSHKPFSEHNPKTLSVTEDLCRSCKFACHKASKCMPPTKGNDYGYTCDRCDPRKGYMGNGFICQDIDECADEELNECDRPNAVCVNKRPVDDDGLKYVCECKPGWRADPHGGYQWRKCKDMNECLEPNACGKNAKCINTPGSYYCSCMDGFTKTPANKTECIDIDECKLQKPCGENANCINTEGSFMCKCKPGFVASTTTNRCKPSNPCMRHNPCAHLGGTECFDDNGIAKCRCKQGFVRPLDDSNNLDKPCFDETTAPVNNCSLCDNATSFCQRIDQNRPFYACRCAQGYKMNAAGKCISLQACVNVNECEQGTANCPPNSRCEDTDPGYTCTCLPGFVNKTMGDKIVCSNINECTDGIGPNSAPACDPFNGICKDTFGSYLCSCKHGFVLHSDGKTCNDPTYCNAEYACPAHASCVNGECACDSGYRWIESDAFPPSVDSLKNRSACKEIDPCAEGQLCQNPLKCRHTGPGLYDCICSDGYEKVPTDQGTCIDIDECNLETDAASCPANSICENLKGSYKCECFVGFTQQIGSSLIDPECVDIDECSAGIDDCSTKNATCINTIGSYECVCAEGYRYEPPDYKICNDIDECHEGTAECDDHAMCTNTMGSYQCDCKDGYFGDGTVCIDIDECLSPLNNDCAKRGGSISMRCVNEEGGYRCVCPPGYFENDNGFCEDIDECNPANRKDSCNATTQLCENLPGSYRCTCKKGYTPVYEGCKDIDECLSPLNNDCAKRGGSISMRCVNEEGGYRCVCPPGYFENDNGFCEDINECKAVPSPCPTTSADLCVNTPGSFKCTCRCGFKKPRNCSESDKCPCMDINECKQGIIMSNGTLRAACAKAAKCFNTLGGYKCICARGYDGDPYIGVSDVCVAANPCDKATQICEQHDKKAMCKCKPGFLAVDKHTCVRNPCGVNKGRAKGKICTSCKSEKYCTAEHMLCMNTDKFFNCTCDLGYKLTTSQKAKGKICTSCKSEKYCTAEHMLCMNTDKFFNCTCDLGYKLTTSQKACININECEEGIGDSFEESSRSLLSLVHKYIFYLEHTAAELIILLSDINECEEGIGANPNNTACDTTAKCVDTDGGYFCDCPRGQIADLNNKCKIDTPKCSRENNCIGDVNAYCAQVDETHRYCRCKAGYEGDALPGGAPCKPRDYCKEINELINGDPCGPNEICVNGDKSYICECKIGFQKPNPGEECKDVNECEFGSSVCRETYQCKNTVGSYECVCPSGYRVNDTSKLCEDIDECNEPSHMCNVPEEHCVNLAGSYRCECNRPAYVQSGEFCVDNDECTTNEYDCPQFSNCVNMIGGYNCTCNRGFRAGALLNGRVSLCEDIDECKEVKNAINECELGIAKCNVHAECIDLTPLYECRCKAPYYTGDGTNQCNRVDLCLYYNDCPNNARCVPLDEKSAPDMVTCKCPKGFVFNNRTRSCDDINECAANNGTGPCTRMPTGAQCINTQGSFLCICPSGYEMNTSGTDCNDIDECHTMASDMCTQTGGICQNVPGSYRCICPEGLRQSIDGTRCIDVDECEEGSDDCDELTTTCFNFYSGFMCLCKQGYGYFAQKMNVCIDINECESGTDNCTTVSETCYNTDGGFYCTCSKGYYEDEWGNCVPKNICDESMQCGTNALCVMRPNERNPNEIEPTCVCKDGYFGNDPKALCEPVYECYTDDQCYTNAHCAKITNKDDVDVHRCICDEGYRKRGSYCEQIDECHEQPNICGKNAICVDLEPHYECFCQPGAINVAQEGEKIRCEPITCKTAVNPCHRDAKCRDIDGGYVCECPPGFVGAGTPNLGCEPVDYCKTHRICSEYATCINGNGTANITCVCNVGFTGDGFTCTDVNECSSNVNMCDENATCINSQGSYTCKCNPGFEGNGLPGTCKDIDECASPILNKCDSFTTKCRNIEGSFECVCQPGFEHAGNNSHACVDVNECAVNRSICEQHHCSNLRGDYRCDCNTGYQNGPDQHTCIDIDECVQNSPCLSNAFCSNTPGSFSCSCPYLYEGDGFTYCNPIDQCKNSTLNMCDPATSLCVMIEGRAAFKCICKQGFKHPVNLNGLYGSCEDIDECEEGIAKFNGMTEECINIIGSYEIRCKVDYCKTHRICSEYATCINGNGTANITCVCNVGFTGDGFTCTDVNECSSNVNMCDENATCINSQGSYTCKCNPGFEGNGLPGTCKDIDECASPILNKCDSFTTKCRNIEGSFECVCQPGFEHAGNNSHACAGQPLIASSLLCFARD</sequence>
<keyword evidence="8" id="KW-0325">Glycoprotein</keyword>
<evidence type="ECO:0000256" key="8">
    <source>
        <dbReference type="ARBA" id="ARBA00023180"/>
    </source>
</evidence>
<feature type="domain" description="EGF-like" evidence="10">
    <location>
        <begin position="1481"/>
        <end position="1527"/>
    </location>
</feature>
<feature type="domain" description="EGF-like" evidence="10">
    <location>
        <begin position="2229"/>
        <end position="2271"/>
    </location>
</feature>
<keyword evidence="2" id="KW-0964">Secreted</keyword>
<dbReference type="InterPro" id="IPR000742">
    <property type="entry name" value="EGF"/>
</dbReference>
<protein>
    <submittedName>
        <fullName evidence="11">Fibrillin-1</fullName>
    </submittedName>
</protein>
<dbReference type="Gene3D" id="2.10.25.10">
    <property type="entry name" value="Laminin"/>
    <property type="match status" value="37"/>
</dbReference>
<gene>
    <name evidence="11" type="primary">FBN1</name>
    <name evidence="11" type="ORF">Tcan_09766</name>
</gene>
<feature type="domain" description="EGF-like" evidence="10">
    <location>
        <begin position="404"/>
        <end position="442"/>
    </location>
</feature>
<dbReference type="Pfam" id="PF12947">
    <property type="entry name" value="EGF_3"/>
    <property type="match status" value="4"/>
</dbReference>
<dbReference type="PANTHER" id="PTHR24039">
    <property type="entry name" value="FIBRILLIN-RELATED"/>
    <property type="match status" value="1"/>
</dbReference>
<feature type="domain" description="EGF-like" evidence="10">
    <location>
        <begin position="1528"/>
        <end position="1571"/>
    </location>
</feature>
<feature type="domain" description="EGF-like" evidence="10">
    <location>
        <begin position="1295"/>
        <end position="1337"/>
    </location>
</feature>